<accession>A0A059BFF2</accession>
<protein>
    <recommendedName>
        <fullName evidence="3">SLH domain-containing protein</fullName>
    </recommendedName>
</protein>
<dbReference type="Gramene" id="KCW64784">
    <property type="protein sequence ID" value="KCW64784"/>
    <property type="gene ID" value="EUGRSUZ_G02358"/>
</dbReference>
<keyword evidence="2" id="KW-0472">Membrane</keyword>
<dbReference type="FunCoup" id="A0A059BFF2">
    <property type="interactions" value="2385"/>
</dbReference>
<evidence type="ECO:0000313" key="4">
    <source>
        <dbReference type="EMBL" id="KCW64784.1"/>
    </source>
</evidence>
<keyword evidence="2" id="KW-0812">Transmembrane</keyword>
<sequence>MTFSAASASVAPPDHFPPSPGARSLSLRRRRFPIVVGLGNLRRRPLRLSASLAERSLDPSWADEDCATSDSDFNGWAVVESRPHRARKGLPTYVVGAVGTSLAVLLAVIAHYSLSRNGYSFRFVDRLRSWRSLLNQAETEAVVSEDLDSAVPDGKSIVSQDSPEGLSDLVSNNVVSDGLTSRDKQQRVIVPVAVDSTQQEAVMVLERLKIMEEDIRANELCTRREYARWLVQLSSSLERNPKRRIVPSLSLSGSKVAAFDDVSVEDPDFGAIQALAEAGIISSKLVGENSSSFFADRHSMLFYPERFISRQDLINWRVQLEYDFVPGLEEEISKKKVGFMDMREISPNIPAEFFMDLLAGDRSIMRKVFGQSKRFQPNKPSTKAQAAVALSSGRMMSAIQMELARLEAENFSREVVMEEIRLELIEKGDIQRFWDERLKEEETCGVEVEKVYLVAIDDLEQEKIIQEKSFQEHTKEKAALNCQKQLICNLREEVDEMSDRLASERAIYVREQFEVQDTISDLETKHERMLDTKSILGAEIEALRILRSWVEDEARKSQARAKVLEELGRRWRWDGQS</sequence>
<name>A0A059BFF2_EUCGR</name>
<dbReference type="KEGG" id="egr:104453827"/>
<feature type="transmembrane region" description="Helical" evidence="2">
    <location>
        <begin position="90"/>
        <end position="114"/>
    </location>
</feature>
<evidence type="ECO:0000259" key="3">
    <source>
        <dbReference type="PROSITE" id="PS51272"/>
    </source>
</evidence>
<dbReference type="eggNOG" id="ENOG502QQDJ">
    <property type="taxonomic scope" value="Eukaryota"/>
</dbReference>
<feature type="domain" description="SLH" evidence="3">
    <location>
        <begin position="255"/>
        <end position="331"/>
    </location>
</feature>
<dbReference type="EMBL" id="KK198759">
    <property type="protein sequence ID" value="KCW64784.1"/>
    <property type="molecule type" value="Genomic_DNA"/>
</dbReference>
<gene>
    <name evidence="4" type="ORF">EUGRSUZ_G02358</name>
</gene>
<evidence type="ECO:0000256" key="1">
    <source>
        <dbReference type="SAM" id="MobiDB-lite"/>
    </source>
</evidence>
<evidence type="ECO:0000256" key="2">
    <source>
        <dbReference type="SAM" id="Phobius"/>
    </source>
</evidence>
<dbReference type="SMR" id="A0A059BFF2"/>
<feature type="region of interest" description="Disordered" evidence="1">
    <location>
        <begin position="1"/>
        <end position="24"/>
    </location>
</feature>
<dbReference type="OrthoDB" id="1931230at2759"/>
<dbReference type="InParanoid" id="A0A059BFF2"/>
<dbReference type="PROSITE" id="PS51272">
    <property type="entry name" value="SLH"/>
    <property type="match status" value="1"/>
</dbReference>
<proteinExistence type="predicted"/>
<dbReference type="InterPro" id="IPR001119">
    <property type="entry name" value="SLH_dom"/>
</dbReference>
<keyword evidence="2" id="KW-1133">Transmembrane helix</keyword>
<reference evidence="4" key="1">
    <citation type="submission" date="2013-07" db="EMBL/GenBank/DDBJ databases">
        <title>The genome of Eucalyptus grandis.</title>
        <authorList>
            <person name="Schmutz J."/>
            <person name="Hayes R."/>
            <person name="Myburg A."/>
            <person name="Tuskan G."/>
            <person name="Grattapaglia D."/>
            <person name="Rokhsar D.S."/>
        </authorList>
    </citation>
    <scope>NUCLEOTIDE SEQUENCE</scope>
    <source>
        <tissue evidence="4">Leaf extractions</tissue>
    </source>
</reference>
<dbReference type="AlphaFoldDB" id="A0A059BFF2"/>
<dbReference type="OMA" id="CFSNPLH"/>
<organism evidence="4">
    <name type="scientific">Eucalyptus grandis</name>
    <name type="common">Flooded gum</name>
    <dbReference type="NCBI Taxonomy" id="71139"/>
    <lineage>
        <taxon>Eukaryota</taxon>
        <taxon>Viridiplantae</taxon>
        <taxon>Streptophyta</taxon>
        <taxon>Embryophyta</taxon>
        <taxon>Tracheophyta</taxon>
        <taxon>Spermatophyta</taxon>
        <taxon>Magnoliopsida</taxon>
        <taxon>eudicotyledons</taxon>
        <taxon>Gunneridae</taxon>
        <taxon>Pentapetalae</taxon>
        <taxon>rosids</taxon>
        <taxon>malvids</taxon>
        <taxon>Myrtales</taxon>
        <taxon>Myrtaceae</taxon>
        <taxon>Myrtoideae</taxon>
        <taxon>Eucalypteae</taxon>
        <taxon>Eucalyptus</taxon>
    </lineage>
</organism>
<dbReference type="PANTHER" id="PTHR33740">
    <property type="entry name" value="GPI-ANCHORED ADHESIN-LIKE PROTEIN"/>
    <property type="match status" value="1"/>
</dbReference>
<dbReference type="PANTHER" id="PTHR33740:SF1">
    <property type="entry name" value="SLH DOMAIN PROTEIN"/>
    <property type="match status" value="1"/>
</dbReference>